<gene>
    <name evidence="2" type="primary">SUS1</name>
    <name evidence="3" type="ORF">DIURU_001040</name>
</gene>
<comment type="subunit">
    <text evidence="2">Component of the nuclear pore complex (NPC)-associated TREX-2 complex (transcription and export complex 2), composed of at least SUS1, SAC3, THP1, SEM1, and CDC31. TREX-2 contains 2 SUS1 chains. The TREX-2 complex interacts with the nucleoporin NUP1. Component of the 1.8 MDa SAGA transcription coactivator-HAT complex. SAGA is built of 5 distinct domains with specialized functions. Within the SAGA complex, SUS1, SGF11, SGF73 and UBP8 form an additional subcomplex of SAGA called the DUB module (deubiquitination module). Interacts directly with THP1, SAC3, SGF11, and with the RNA polymerase II.</text>
</comment>
<dbReference type="Gene3D" id="1.10.246.140">
    <property type="match status" value="1"/>
</dbReference>
<sequence>MTSQLDQVKSQIQDQLVSSGNYDDISRQLKVQLYESGWFDQVQKLAVSELGGGNENFDHLYQAIKPSAEELVPQHVRDEITEKIRRYVEEIVQ</sequence>
<keyword evidence="2" id="KW-0509">mRNA transport</keyword>
<name>A0A642UVF7_DIURU</name>
<dbReference type="EMBL" id="SWFT01000034">
    <property type="protein sequence ID" value="KAA8906462.1"/>
    <property type="molecule type" value="Genomic_DNA"/>
</dbReference>
<dbReference type="GO" id="GO:0000124">
    <property type="term" value="C:SAGA complex"/>
    <property type="evidence" value="ECO:0007669"/>
    <property type="project" value="UniProtKB-UniRule"/>
</dbReference>
<keyword evidence="4" id="KW-1185">Reference proteome</keyword>
<keyword evidence="2" id="KW-0804">Transcription</keyword>
<dbReference type="GO" id="GO:0005654">
    <property type="term" value="C:nucleoplasm"/>
    <property type="evidence" value="ECO:0007669"/>
    <property type="project" value="UniProtKB-SubCell"/>
</dbReference>
<accession>A0A642UVF7</accession>
<dbReference type="Pfam" id="PF10163">
    <property type="entry name" value="EnY2"/>
    <property type="match status" value="1"/>
</dbReference>
<dbReference type="VEuPathDB" id="FungiDB:DIURU_001040"/>
<dbReference type="GO" id="GO:0006368">
    <property type="term" value="P:transcription elongation by RNA polymerase II"/>
    <property type="evidence" value="ECO:0007669"/>
    <property type="project" value="UniProtKB-UniRule"/>
</dbReference>
<dbReference type="Proteomes" id="UP000449547">
    <property type="component" value="Unassembled WGS sequence"/>
</dbReference>
<dbReference type="OrthoDB" id="6221744at2759"/>
<organism evidence="3 4">
    <name type="scientific">Diutina rugosa</name>
    <name type="common">Yeast</name>
    <name type="synonym">Candida rugosa</name>
    <dbReference type="NCBI Taxonomy" id="5481"/>
    <lineage>
        <taxon>Eukaryota</taxon>
        <taxon>Fungi</taxon>
        <taxon>Dikarya</taxon>
        <taxon>Ascomycota</taxon>
        <taxon>Saccharomycotina</taxon>
        <taxon>Pichiomycetes</taxon>
        <taxon>Debaryomycetaceae</taxon>
        <taxon>Diutina</taxon>
    </lineage>
</organism>
<comment type="subcellular location">
    <subcellularLocation>
        <location evidence="2">Nucleus</location>
        <location evidence="2">Nucleoplasm</location>
    </subcellularLocation>
    <subcellularLocation>
        <location evidence="2">Cytoplasm</location>
        <location evidence="2">P-body</location>
    </subcellularLocation>
</comment>
<comment type="similarity">
    <text evidence="2">Belongs to the ENY2 family.</text>
</comment>
<dbReference type="OMA" id="YESGWFD"/>
<dbReference type="PANTHER" id="PTHR12514">
    <property type="entry name" value="ENHANCER OF YELLOW 2 TRANSCRIPTION FACTOR"/>
    <property type="match status" value="1"/>
</dbReference>
<dbReference type="GO" id="GO:0006406">
    <property type="term" value="P:mRNA export from nucleus"/>
    <property type="evidence" value="ECO:0007669"/>
    <property type="project" value="UniProtKB-UniRule"/>
</dbReference>
<keyword evidence="2" id="KW-0963">Cytoplasm</keyword>
<dbReference type="GO" id="GO:0006325">
    <property type="term" value="P:chromatin organization"/>
    <property type="evidence" value="ECO:0007669"/>
    <property type="project" value="UniProtKB-KW"/>
</dbReference>
<keyword evidence="2" id="KW-0805">Transcription regulation</keyword>
<keyword evidence="2" id="KW-0010">Activator</keyword>
<reference evidence="3 4" key="1">
    <citation type="submission" date="2019-07" db="EMBL/GenBank/DDBJ databases">
        <title>Genome assembly of two rare yeast pathogens: Diutina rugosa and Trichomonascus ciferrii.</title>
        <authorList>
            <person name="Mixao V."/>
            <person name="Saus E."/>
            <person name="Hansen A."/>
            <person name="Lass-Flor C."/>
            <person name="Gabaldon T."/>
        </authorList>
    </citation>
    <scope>NUCLEOTIDE SEQUENCE [LARGE SCALE GENOMIC DNA]</scope>
    <source>
        <strain evidence="3 4">CBS 613</strain>
    </source>
</reference>
<comment type="caution">
    <text evidence="3">The sequence shown here is derived from an EMBL/GenBank/DDBJ whole genome shotgun (WGS) entry which is preliminary data.</text>
</comment>
<keyword evidence="1 2" id="KW-0811">Translocation</keyword>
<dbReference type="GO" id="GO:0015031">
    <property type="term" value="P:protein transport"/>
    <property type="evidence" value="ECO:0007669"/>
    <property type="project" value="UniProtKB-KW"/>
</dbReference>
<protein>
    <recommendedName>
        <fullName evidence="2">Transcription and mRNA export factor SUS1</fullName>
    </recommendedName>
</protein>
<evidence type="ECO:0000256" key="1">
    <source>
        <dbReference type="ARBA" id="ARBA00023010"/>
    </source>
</evidence>
<dbReference type="GO" id="GO:0003713">
    <property type="term" value="F:transcription coactivator activity"/>
    <property type="evidence" value="ECO:0007669"/>
    <property type="project" value="UniProtKB-UniRule"/>
</dbReference>
<dbReference type="HAMAP" id="MF_03046">
    <property type="entry name" value="ENY2_Sus1"/>
    <property type="match status" value="1"/>
</dbReference>
<evidence type="ECO:0000313" key="3">
    <source>
        <dbReference type="EMBL" id="KAA8906462.1"/>
    </source>
</evidence>
<keyword evidence="2" id="KW-0156">Chromatin regulator</keyword>
<dbReference type="InterPro" id="IPR038212">
    <property type="entry name" value="TF_EnY2_sf"/>
</dbReference>
<evidence type="ECO:0000256" key="2">
    <source>
        <dbReference type="HAMAP-Rule" id="MF_03046"/>
    </source>
</evidence>
<proteinExistence type="inferred from homology"/>
<dbReference type="AlphaFoldDB" id="A0A642UVF7"/>
<evidence type="ECO:0000313" key="4">
    <source>
        <dbReference type="Proteomes" id="UP000449547"/>
    </source>
</evidence>
<dbReference type="GO" id="GO:0071819">
    <property type="term" value="C:DUBm complex"/>
    <property type="evidence" value="ECO:0007669"/>
    <property type="project" value="UniProtKB-UniRule"/>
</dbReference>
<dbReference type="GO" id="GO:0000932">
    <property type="term" value="C:P-body"/>
    <property type="evidence" value="ECO:0007669"/>
    <property type="project" value="UniProtKB-SubCell"/>
</dbReference>
<dbReference type="GO" id="GO:0005643">
    <property type="term" value="C:nuclear pore"/>
    <property type="evidence" value="ECO:0007669"/>
    <property type="project" value="UniProtKB-UniRule"/>
</dbReference>
<dbReference type="InterPro" id="IPR018783">
    <property type="entry name" value="TF_ENY2"/>
</dbReference>
<comment type="function">
    <text evidence="2">Involved in mRNA export coupled transcription activation by association with both the TREX-2 and the SAGA complexes. At the promoters, SAGA is required for recruitment of the basal transcription machinery. It influences RNA polymerase II transcriptional activity through different activities such as TBP interaction and promoter selectivity, interaction with transcription activators, and chromatin modification through histone acetylation and deubiquitination. Within the SAGA complex, participates to a subcomplex required for deubiquitination of H2B and for the maintenance of steady-state H3 methylation levels. The TREX-2 complex functions in docking export-competent ribonucleoprotein particles (mRNPs) to the nuclear entrance of the nuclear pore complex (nuclear basket). TREX-2 participates in mRNA export and accurate chromatin positioning in the nucleus by tethering genes to the nuclear periphery. May also be involved in cytoplasmic mRNA decay by interaction with components of P-bodies.</text>
</comment>
<keyword evidence="2" id="KW-0539">Nucleus</keyword>
<keyword evidence="2" id="KW-0813">Transport</keyword>
<dbReference type="GO" id="GO:0070390">
    <property type="term" value="C:transcription export complex 2"/>
    <property type="evidence" value="ECO:0007669"/>
    <property type="project" value="UniProtKB-UniRule"/>
</dbReference>
<keyword evidence="2" id="KW-0653">Protein transport</keyword>